<proteinExistence type="predicted"/>
<dbReference type="EMBL" id="CAAALY010081739">
    <property type="protein sequence ID" value="VEL26649.1"/>
    <property type="molecule type" value="Genomic_DNA"/>
</dbReference>
<dbReference type="AlphaFoldDB" id="A0A3S5CJJ0"/>
<feature type="region of interest" description="Disordered" evidence="1">
    <location>
        <begin position="171"/>
        <end position="214"/>
    </location>
</feature>
<dbReference type="Proteomes" id="UP000784294">
    <property type="component" value="Unassembled WGS sequence"/>
</dbReference>
<comment type="caution">
    <text evidence="2">The sequence shown here is derived from an EMBL/GenBank/DDBJ whole genome shotgun (WGS) entry which is preliminary data.</text>
</comment>
<feature type="compositionally biased region" description="Pro residues" evidence="1">
    <location>
        <begin position="205"/>
        <end position="214"/>
    </location>
</feature>
<evidence type="ECO:0000256" key="1">
    <source>
        <dbReference type="SAM" id="MobiDB-lite"/>
    </source>
</evidence>
<gene>
    <name evidence="2" type="ORF">PXEA_LOCUS20089</name>
</gene>
<protein>
    <submittedName>
        <fullName evidence="2">Uncharacterized protein</fullName>
    </submittedName>
</protein>
<sequence length="243" mass="26728">MCTTPPESSLNRSYSPCRKRPCLLSPFPTTPMSSVAELFHQTPVGCFGKTYICPKPPSCSSLIPANFSPMIDNRPSKTTACVFSHQPHQPENHSHLTFGPNVEKGLHLPTVHTSPFTSSFLTRDKSAEIFNTDQFSSALPSLSILNNNVVETQPKSGIANLTLNEPALSTQPLVRHSSLNSKHQSRKTVRSRSVVSSSNNSAPQSPTPASPPIILPCTPMPDYARMMTPHLKVRRPFFHFILL</sequence>
<organism evidence="2 3">
    <name type="scientific">Protopolystoma xenopodis</name>
    <dbReference type="NCBI Taxonomy" id="117903"/>
    <lineage>
        <taxon>Eukaryota</taxon>
        <taxon>Metazoa</taxon>
        <taxon>Spiralia</taxon>
        <taxon>Lophotrochozoa</taxon>
        <taxon>Platyhelminthes</taxon>
        <taxon>Monogenea</taxon>
        <taxon>Polyopisthocotylea</taxon>
        <taxon>Polystomatidea</taxon>
        <taxon>Polystomatidae</taxon>
        <taxon>Protopolystoma</taxon>
    </lineage>
</organism>
<feature type="compositionally biased region" description="Polar residues" evidence="1">
    <location>
        <begin position="171"/>
        <end position="182"/>
    </location>
</feature>
<feature type="compositionally biased region" description="Low complexity" evidence="1">
    <location>
        <begin position="191"/>
        <end position="204"/>
    </location>
</feature>
<keyword evidence="3" id="KW-1185">Reference proteome</keyword>
<reference evidence="2" key="1">
    <citation type="submission" date="2018-11" db="EMBL/GenBank/DDBJ databases">
        <authorList>
            <consortium name="Pathogen Informatics"/>
        </authorList>
    </citation>
    <scope>NUCLEOTIDE SEQUENCE</scope>
</reference>
<evidence type="ECO:0000313" key="3">
    <source>
        <dbReference type="Proteomes" id="UP000784294"/>
    </source>
</evidence>
<accession>A0A3S5CJJ0</accession>
<name>A0A3S5CJJ0_9PLAT</name>
<evidence type="ECO:0000313" key="2">
    <source>
        <dbReference type="EMBL" id="VEL26649.1"/>
    </source>
</evidence>